<feature type="compositionally biased region" description="Low complexity" evidence="1">
    <location>
        <begin position="5401"/>
        <end position="5410"/>
    </location>
</feature>
<feature type="compositionally biased region" description="Acidic residues" evidence="1">
    <location>
        <begin position="5134"/>
        <end position="5180"/>
    </location>
</feature>
<keyword evidence="3" id="KW-1185">Reference proteome</keyword>
<reference evidence="2 3" key="1">
    <citation type="submission" date="2023-04" db="EMBL/GenBank/DDBJ databases">
        <title>Tenacibaculum tangerinum sp. nov., isolated from sea tidal flat of South Korea.</title>
        <authorList>
            <person name="Lee S.H."/>
            <person name="Kim J.-J."/>
        </authorList>
    </citation>
    <scope>NUCLEOTIDE SEQUENCE [LARGE SCALE GENOMIC DNA]</scope>
    <source>
        <strain evidence="2 3">GRR-S3-23</strain>
    </source>
</reference>
<feature type="compositionally biased region" description="Acidic residues" evidence="1">
    <location>
        <begin position="5339"/>
        <end position="5387"/>
    </location>
</feature>
<dbReference type="PANTHER" id="PTHR10199:SF119">
    <property type="entry name" value="RE20510P"/>
    <property type="match status" value="1"/>
</dbReference>
<feature type="compositionally biased region" description="Acidic residues" evidence="1">
    <location>
        <begin position="5062"/>
        <end position="5110"/>
    </location>
</feature>
<organism evidence="2 3">
    <name type="scientific">Tenacibaculum tangerinum</name>
    <dbReference type="NCBI Taxonomy" id="3038772"/>
    <lineage>
        <taxon>Bacteria</taxon>
        <taxon>Pseudomonadati</taxon>
        <taxon>Bacteroidota</taxon>
        <taxon>Flavobacteriia</taxon>
        <taxon>Flavobacteriales</taxon>
        <taxon>Flavobacteriaceae</taxon>
        <taxon>Tenacibaculum</taxon>
    </lineage>
</organism>
<proteinExistence type="predicted"/>
<accession>A0ABY8L2I4</accession>
<feature type="compositionally biased region" description="Acidic residues" evidence="1">
    <location>
        <begin position="4871"/>
        <end position="4888"/>
    </location>
</feature>
<feature type="compositionally biased region" description="Acidic residues" evidence="1">
    <location>
        <begin position="5298"/>
        <end position="5323"/>
    </location>
</feature>
<dbReference type="EMBL" id="CP122539">
    <property type="protein sequence ID" value="WGH75580.1"/>
    <property type="molecule type" value="Genomic_DNA"/>
</dbReference>
<dbReference type="SUPFAM" id="SSF103647">
    <property type="entry name" value="TSP type-3 repeat"/>
    <property type="match status" value="1"/>
</dbReference>
<name>A0ABY8L2I4_9FLAO</name>
<feature type="compositionally biased region" description="Acidic residues" evidence="1">
    <location>
        <begin position="5411"/>
        <end position="5457"/>
    </location>
</feature>
<feature type="region of interest" description="Disordered" evidence="1">
    <location>
        <begin position="4866"/>
        <end position="4899"/>
    </location>
</feature>
<feature type="compositionally biased region" description="Low complexity" evidence="1">
    <location>
        <begin position="4889"/>
        <end position="4899"/>
    </location>
</feature>
<evidence type="ECO:0000256" key="1">
    <source>
        <dbReference type="SAM" id="MobiDB-lite"/>
    </source>
</evidence>
<gene>
    <name evidence="2" type="ORF">P8625_00010</name>
</gene>
<sequence length="5647" mass="569905">MTSSDADNTICLGESVTFTASGGDEYEFYVGGMIAQVQSTTATYTTTGLADGQEVTVRVINTTTGCEATSAGITTTVNALPTAGLTSSDADNTICLGESVTFTASGGDEYEFYVGGMIAQAQSTTATYTTTGLADGQEVTVRVINTTTGCEATSAGITTTVNALPTAGLTSSDADNTICLGESVTFTASGGDEYEFYVGGMIAQVQSTTATYTTTGLADGQEVTVRVINTTTGCEATSAGITTTVNALPTAGLTSSDADNTICLGESVTFTASGGDEYEFYLGGMIAQVQSTTATYTTTGLADGQEVTVRVINTTTGCEATSAGITTTVNALPTAGLTSSDADNTICLGESVTFTASGGDEYEFYVGGMIAQVQSTTATYTTTGLADGQEVTVRVINTTTGCEATSAGITTTVNALPTAGLTSSDADNTICLGESVTFTASGGDEYEFYVGGMIAQVQSTTATYTTTGLADGQEVTVRVINTTTGCEATSAGITTTVNALPTAGLTSSDADNTICLGESVTFTASGGDEYEFYVGGMIAQVQSTTATYTTTGLADGQEVTVRVINTTTGCEATSAGITTTVNALPTAGLTSSDADNTICLGESVTFTASGGDEYEFYLGGMIAQVQSTTATYTTTGLADGQEVTVRVINTTTGCEATSAGITTTVNALPTAGLTSSDADNTICLGESVTFTASGGDEYEFYVGGMIAQVQSTTATYTTTGLADGQEVTVRVINTTTGCEATSAGITTTVNALPTAGLTSSDADNTICLGESVTFTASGGDEYEFYVGGMIAQVQSTTATYTTTGLADGQEVTVRVINTTTGCEATSAGITTTVNALPTAGLTSSDADNTICLGESVTFTASGGDEYEFYVGGMIAQAQSTTATYTTTGLADGQEVTVRVINTTTGCEATSAGITTTVNALPTAGLTSSDADNTICLGESVTFTASGGDEYEFYVGGMIAQAQSTTATYTTTGLADGQEVTVRVINTTTGCEATSAGITTTVNALPTAGLTSSDADNTICLGESVTFTASGGDEYEFYVGGMIAQAQSTTATYTTTGLADGQEVTVRVINTTTGCEATSAGITTTVNALPTAGLTSSDADNTICLGESVTFTASGGDEYEFYVGGMIAQAQSTTATYTTTGLADGQEVTVRVINTTTGCEATSAGITTTVNALPTAGLTSSDADNTICLGESVTFTASGGDEYEFYVGGMIAQAQSTTATYTTTGLADGQEVTVRVINTTTGCEATSAGITTTVNALPTAGLTSSDADNTICLGESVTFTASGGDEYEFYVGGMIAQAQSTTATYTTTGLADGQEVTVRVINTTTGCEATSAGITTTVNALPTAGLTSSDADNTICLGESVTFTASGGDEYEFYVGGMIAQAQSTTATYTTTGLADGQEVTVRVINTTTGCEATSAGITTTVNALPTAGLTSSDADNTICLGESVTFTASGGDEYEFYVGGMIAQAQSTTATYTTTGLADGQEVTVRVINTTTGCEATSAGITTTVNALPTAGLTSSDADNTICLGESVTFTASGGDEYEFYVGGMIAQAQSTTATYTTTGLADGQEVTVRVINTTTGCEATSAGITTTVNALPTAGLTSSDADNTICLGESVTFTASGGDEYEFYVGGMIAQAQSTTATYTTTGLADGQEVTVRVINTTTGCEATSAGITTTVNALPTAGLTSSDADNTICLGESVTFTASGGDEYEFYVGGMIAQAQSTTATYTTTGLADGQEVTVRVINTTTGCEATSAGITTTVNALPTAGLTSSDADNTICLGESVTFTASGGDEYEFYLGGMIAQVQSTTATYTTTGLADGQEVTVRVINTTTGCEATSAGITTTVNALPTAGLTSSDADNTICLGESVTFTASGGDEYEFYVGGMIAQAQSTTATYTTTGLADGQEVTVRVINTTTGCEATSAGITTTVNALPTAGLTSSDADNTICLGESVTFTASGGDEYEFYVGGMIAQAQSTTATYTTTGLADGQEVTVRVINTTTGCEATSAGITTTVNALPTAGLTSSDADNTICLGESVTFTASGGDEYEFYVGGMIAQAQSTTATYTTTGLADGQEVTVRVINTTTGCEATSAGITTTVNALPTAGLTSSDADNTICLGESVTFTASGGDEYEFYVGGMIAQVQSTTATYTTTGLADGQEVTVRVINTTTGCEATSAGITTTVNALPTAGLTSSDADNTICLGESVTFTASGGDEYEFYVGGMIAQAQSTTATYTTTGLADGQEVTVRVINTTTGCEATSAGITTTVNALPTAGLTSSDADNTICLGESVIFTASGGDEYEFYVGGMIAQVQSTTATYTTTGLADGQEVTVRVINTTTGCEATSAGITTTVNALPTAGLTSSDADNTICLGESVTFTASGGDEYEFYVGGMIAQAQSTTATYTTTGLADGQEVTVRVINTTTGCEATSAGITTTVNALPTAGLTSSDADNTICLGESVTFTASGGDEYEFYVGGMIAQVQSTTATYTTTGLADGQEVTVRVINTTTGCEATSAGITTTVNALPTAGLTSSDADNTICLGESVTFTASGGDEYEFYVGGMIAQAQSTTATYTTTGLADGQEVTVRVINTTTGCEATSAGITTTVNALPTAGLTSSDADNTICLGESVTFTASGGDEYEFYVGGMIAQAQSTTATYTTTGLADGQEVTVRVINTTTGCEATSAGITTTVNALPTAGLTSSDADNTICLGESVTFTASGGDEYEFYVGGMIAQAQSTTATYTTTGLADGQEVTVRVINTTTGCEATSAGITTTVNALPTAGLTSSDADNTICLGESVTFTASGGDEYEFYVGGMIAQAQSTTATYTTTGLADGQEVTVRVINTTTGCEATSAGITTTVNALPTAGLTSSDADNTICLGESVTFTASGGDEYEFYLGGMIAQVQSTTATYTTTGLADGQEVTVRVINTTTGCEATSAGITTTVNALPTAGLTSSDADNTICLGESVTFTASGGDEYEFYVGGMIAQAQSTTATYTTTGLADGQEVTVRVINTTTGCEATSAGITTTVNALPTAGLTSSDADNTICLGESVTFTASGGDEYEFYVGGMIAQVQSTTATYTTTGLADGQEVTVRVINTTTGCEATSAGITTTVNALPTAGLTSSDADNTICLGESVTFTASGGDEYEFYVGGMIAQAQSTTATYTTTGLADGQEVTVRVINTTTGCEATSAGITTTVNALPTAGLTSSDADNTICLGESVTFTASGGDEYEFYVGGMIAQVQSTTATYTTTGLADGQEVTVRVINTTTGCEATSAGITTTVNALPTAGLTSSDADNTICLGESVTFTASGGDEYEFYVGGMIAQVQSTTATYTTTGLADGQEVTVRVINTTTGCEATSAGITTTVNALPTAGLTSSDADNTICLGESVTFTASGGDEYEFYVGGMIAQVQSTTATYTTTGLADGQEVTVRVINTTTGCEATSAGITTTVNALPTAGLTSSDADNTICLGESVTFTASGGDEYEFYVGGMIAQAQSTTATYTTTGLADGQEVTVRVINTTTGCEATSAGITTTVNALPTAGLTSSDADNTICLGESVTFTASGGDEYEFYVGGMIAQAQSTTATYTTTGLADGQEVTVRVINTTTGCEATSAGITTTVNALPTAGLTSSDADNTICLGESVTFTASGGDEYEFYVGGMIAQAQSTTATYTTTGLADGQEVTVRVINTTTGCEATSAGITTTVNALPTAGLTSSDADNTICLGESVTFTASGGDEYEFYVGGMIAQVQSTTATYTTTGLADGQEVTVRVINTTTGCEATSAGITTTVNALPTAGLTSSDADNTICLGESVTFTASGGDEYEFYVGGMIAQVQSTTATYTTTGLADGQEVTVRVINTTTGCEATSAGITTTVNALPTAGLTSSDADNTICLGESVTFTASGGDEYEFYVGGMIAQAQSTTATYTTTGLADGQEVTVRVINTTTGCEATSAGITTTVNALPTAGLTSSDADNTICLGESVTFTASGGDEYEFYVGGMIAQVQSTTATYTTTGLADGQEVTVRVINTTTGCEATSAGITTTVNALPTAGLTSSDADNTICLGESVTFTASGGDEYEFYVGGMIAQVQSTTATYTTTGLADGQEVTVRVINTTTGCEATSAGITTTVNALPTAGLTSSDADNTICLGESVTFTASGGDEYEFYVGGMIAQVQSTTATYTTTGLADGQEVTVRVINTTTGCEATSAGITTTVNALPTAGLTSSDADNTICLGESVTFTASGGDEYEFYVGGMIAQVQSTTATYTTTGLADGQEVTVRVINTTTGCEATSAGITTTVNALPTAGLTSSDADNTICLGESVTFTASGGDEYEFYVGGMIAQVQSTTATYTTTGLADGQEVTVRVINTTTGCEATSAGITTTVNALPTAGLTSSDADNTICLGESVTFTASGGDEYEFYLGGMIAQVQSTTATYTTTGLADGQEVTVRVINTTTGCEATSAGITTTVNALPTAGLTSSDADNTICLGESVTFTASGGDEYEFYVGGMIAQAQSTTATYTTTGLADGQEVTVRVINTTTGCEATSAGITTTVNALPTAGLTSSDADNTICLGESVTFTASGGDEYEFYLGGMIAQVQSTTATYTTTGLADGQEVTVRVINTTTGCEATSAGITTTVNALPTAGLTSSDADNTICLGESVTFTASGGDEYEFYVDGMIAQVQSTTATYTTTGLADGQEVTVRVINTTTGCEATSAGITTTVNALPTAGLTSSDADNTICLGESVTFTASGGDEYEFYVGGMIAQVQSTTATYTTTGLADGQEVTVRVINTTTGCEATSAGITTTVNALPTAGLTSSDADNTICLGESVTFTASGGDEYEFYVGGMIAQVQSTTATYTTTGLADGQEVTVRVINTTTGCEATSTGIIMNVNVGPDTDNDGISDDCDPDDDNDGNPDGTDSNPLVPTVADDVLVVVEGTTGTVNVLANDDFIPGPDTSLTQVGGTAGGTVTFDPLTGEMSYVPATGEEGTTVTVTYQVCNTAVSPQVCETATVTITVQIDTDGDGTPDDIDVDSDNDGISDTVEGTGDTDNDGIPDYLDLDSDNDGILDVDEGGNGHLDTNGDGVIDANDDGFTDADNNGQDDDSEAIDATDTDGDNVPDYLDLDSDNDGINDVIEDGNAAADTNGDGIIDANDTNGGDSDGDGISDSIDADDNGFGEGASGEDDNTDTDGDGVPDYQDLDSDNDGVNDVIEGGNPDENGDGIIDNPYDDADGDGIADSVDGLDGHGDANDPDYDTDPTDPNSGGNGIVRDSEIDTDGDGIPDSVDGLVGFGDNDLDTDGDGILDYIDADSDNDGIPDTVEGTGDTDNDGIPDYLDLDSDNDGILDVDEGGNGHLDTNGDGVIDINDEGFTDVDNDGQDDDSEAIDAPDTDGDNVPDYQDLDSDNDGINDVIEDGNAAADTNGDGVIDTNDTNGGDSDGDGISDSVDADDNGFGEGASGEDDNTDTDGDGIPDYLDLDSDNDGINDVVEGGNADEDEDGLVDNPYDDADGDGIADSVDGLDGHGDANDPDKDSDPTDPNSGGSGLVTDSEIDTDGDGIPDSVDGLDGFGDGPHDDTCVKVNNLISPNGDSANAYLHIDCIENFPDNAIEIFNRWGNTVYKARGYNNTNIVFRGISQGRASINVDDKLPVGTYFYILELGNGGKVKKGWIYINR</sequence>
<evidence type="ECO:0000313" key="3">
    <source>
        <dbReference type="Proteomes" id="UP001232001"/>
    </source>
</evidence>
<dbReference type="RefSeq" id="WP_279651454.1">
    <property type="nucleotide sequence ID" value="NZ_CP122539.1"/>
</dbReference>
<feature type="compositionally biased region" description="Basic and acidic residues" evidence="1">
    <location>
        <begin position="5494"/>
        <end position="5508"/>
    </location>
</feature>
<feature type="region of interest" description="Disordered" evidence="1">
    <location>
        <begin position="4994"/>
        <end position="5544"/>
    </location>
</feature>
<evidence type="ECO:0000313" key="2">
    <source>
        <dbReference type="EMBL" id="WGH75580.1"/>
    </source>
</evidence>
<protein>
    <submittedName>
        <fullName evidence="2">Gliding motility-associated C-terminal domain-containing protein</fullName>
    </submittedName>
</protein>
<feature type="compositionally biased region" description="Acidic residues" evidence="1">
    <location>
        <begin position="5466"/>
        <end position="5486"/>
    </location>
</feature>
<dbReference type="Pfam" id="PF13585">
    <property type="entry name" value="CHU_C"/>
    <property type="match status" value="1"/>
</dbReference>
<feature type="compositionally biased region" description="Acidic residues" evidence="1">
    <location>
        <begin position="4995"/>
        <end position="5012"/>
    </location>
</feature>
<feature type="compositionally biased region" description="Acidic residues" evidence="1">
    <location>
        <begin position="5268"/>
        <end position="5289"/>
    </location>
</feature>
<dbReference type="PANTHER" id="PTHR10199">
    <property type="entry name" value="THROMBOSPONDIN"/>
    <property type="match status" value="1"/>
</dbReference>
<dbReference type="Gene3D" id="4.10.1080.10">
    <property type="entry name" value="TSP type-3 repeat"/>
    <property type="match status" value="5"/>
</dbReference>
<dbReference type="InterPro" id="IPR028974">
    <property type="entry name" value="TSP_type-3_rpt"/>
</dbReference>
<feature type="compositionally biased region" description="Acidic residues" evidence="1">
    <location>
        <begin position="5021"/>
        <end position="5046"/>
    </location>
</feature>
<dbReference type="Proteomes" id="UP001232001">
    <property type="component" value="Chromosome"/>
</dbReference>